<gene>
    <name evidence="6" type="ORF">G3I46_37470</name>
</gene>
<dbReference type="PANTHER" id="PTHR35372:SF2">
    <property type="entry name" value="SF3 HELICASE DOMAIN-CONTAINING PROTEIN"/>
    <property type="match status" value="1"/>
</dbReference>
<proteinExistence type="predicted"/>
<feature type="domain" description="SF3 helicase" evidence="5">
    <location>
        <begin position="540"/>
        <end position="702"/>
    </location>
</feature>
<dbReference type="InterPro" id="IPR027417">
    <property type="entry name" value="P-loop_NTPase"/>
</dbReference>
<dbReference type="InterPro" id="IPR051620">
    <property type="entry name" value="ORF904-like_C"/>
</dbReference>
<evidence type="ECO:0000256" key="4">
    <source>
        <dbReference type="SAM" id="MobiDB-lite"/>
    </source>
</evidence>
<dbReference type="PROSITE" id="PS51206">
    <property type="entry name" value="SF3_HELICASE_1"/>
    <property type="match status" value="1"/>
</dbReference>
<feature type="region of interest" description="Disordered" evidence="4">
    <location>
        <begin position="1"/>
        <end position="20"/>
    </location>
</feature>
<dbReference type="GO" id="GO:0016787">
    <property type="term" value="F:hydrolase activity"/>
    <property type="evidence" value="ECO:0007669"/>
    <property type="project" value="UniProtKB-KW"/>
</dbReference>
<evidence type="ECO:0000313" key="6">
    <source>
        <dbReference type="EMBL" id="NEB22126.1"/>
    </source>
</evidence>
<keyword evidence="1" id="KW-0547">Nucleotide-binding</keyword>
<dbReference type="Gene3D" id="3.40.50.300">
    <property type="entry name" value="P-loop containing nucleotide triphosphate hydrolases"/>
    <property type="match status" value="1"/>
</dbReference>
<dbReference type="InterPro" id="IPR014015">
    <property type="entry name" value="Helicase_SF3_DNA-vir"/>
</dbReference>
<protein>
    <recommendedName>
        <fullName evidence="5">SF3 helicase domain-containing protein</fullName>
    </recommendedName>
</protein>
<comment type="caution">
    <text evidence="6">The sequence shown here is derived from an EMBL/GenBank/DDBJ whole genome shotgun (WGS) entry which is preliminary data.</text>
</comment>
<accession>A0A6N9UZS6</accession>
<evidence type="ECO:0000256" key="2">
    <source>
        <dbReference type="ARBA" id="ARBA00022801"/>
    </source>
</evidence>
<organism evidence="6 7">
    <name type="scientific">Streptomyces coelicoflavus</name>
    <dbReference type="NCBI Taxonomy" id="285562"/>
    <lineage>
        <taxon>Bacteria</taxon>
        <taxon>Bacillati</taxon>
        <taxon>Actinomycetota</taxon>
        <taxon>Actinomycetes</taxon>
        <taxon>Kitasatosporales</taxon>
        <taxon>Streptomycetaceae</taxon>
        <taxon>Streptomyces</taxon>
    </lineage>
</organism>
<dbReference type="GO" id="GO:0005524">
    <property type="term" value="F:ATP binding"/>
    <property type="evidence" value="ECO:0007669"/>
    <property type="project" value="UniProtKB-KW"/>
</dbReference>
<keyword evidence="3" id="KW-0067">ATP-binding</keyword>
<dbReference type="InterPro" id="IPR006500">
    <property type="entry name" value="Helicase_put_C_phage/plasmid"/>
</dbReference>
<dbReference type="PANTHER" id="PTHR35372">
    <property type="entry name" value="ATP BINDING PROTEIN-RELATED"/>
    <property type="match status" value="1"/>
</dbReference>
<dbReference type="AlphaFoldDB" id="A0A6N9UZS6"/>
<evidence type="ECO:0000256" key="1">
    <source>
        <dbReference type="ARBA" id="ARBA00022741"/>
    </source>
</evidence>
<reference evidence="6 7" key="1">
    <citation type="submission" date="2020-01" db="EMBL/GenBank/DDBJ databases">
        <title>Insect and environment-associated Actinomycetes.</title>
        <authorList>
            <person name="Currrie C."/>
            <person name="Chevrette M."/>
            <person name="Carlson C."/>
            <person name="Stubbendieck R."/>
            <person name="Wendt-Pienkowski E."/>
        </authorList>
    </citation>
    <scope>NUCLEOTIDE SEQUENCE [LARGE SCALE GENOMIC DNA]</scope>
    <source>
        <strain evidence="6 7">SID14172</strain>
    </source>
</reference>
<name>A0A6N9UZS6_9ACTN</name>
<evidence type="ECO:0000313" key="7">
    <source>
        <dbReference type="Proteomes" id="UP000469545"/>
    </source>
</evidence>
<sequence length="843" mass="93860">MAMRSSRSVRAKGRSPLVPGITKVGSGKEQIEVWTNAEGAPIGLKKRWRKADGTKGMMVCSSERKAGQKDGEISAAQRMAQTRPEVDYAVNKEQLRSVFWQHHLVIDAEAAYVRVTTEGESDAEFLTEASRAGSYGVPTGLLGTTTWSSSTWDDAHTKVALQLKAEGKLGPFIADNDPAGHKYAKLRQDAVPDHPVLMPPTAGHDLRDHFESGGTWDELIPYTAEAMAEVAAQSESDQKLKRRMEKAHRRMVDLISAVHPDWFPSLDCPLGQYEGLCWSCEGPRQLRYTVEEHKDIRGGAQVKLWCHKCSAGYDELLPPIAATMDDLKDVPKISLEFKTVRASAGSEIGLLDGVNVVPDVFSDSDNGRILAEILAGKAVWVEKEMDFYAYVGHGWERDYSGLVSRKARDMAQQQFDAGRIICKKAKGDSDEAKAEREYGKLLMAHGASGLSVSGRRRSLEAFRHHEGVTIRSLQKGFDQNPRLIACLDKALILLDNAPFYEIRNLEPTDYTTMNTGVAIREDAQHDVLDGVLGKFWPDPEVRRYLIRLLGYSILGGNPERQLCVLCGETTGGKTTLMEAVDAALGSYSASYGQSIFHANSKDKPRPDLIRLLPKRYGHSSEANNKWTLHGDQVKRMVGEDSMSLRDMYGKANEIIQATPQMTPWLATNHAPQIKDMDAATTRRITTIPCDVSLSKAEEDPTIRSRMRTEKGILEALLWMLVAGWVDYRQNGLDDRPDAVAKATQKFLQDASEAGDFWDSQVVKKEDGELFGSEAYSAYKTWCYSHEVLTRDVLKERAFAMQMSALWKDVDGVTKVENKKENGKRVPVHYIGLAMVENDEKEQS</sequence>
<evidence type="ECO:0000259" key="5">
    <source>
        <dbReference type="PROSITE" id="PS51206"/>
    </source>
</evidence>
<evidence type="ECO:0000256" key="3">
    <source>
        <dbReference type="ARBA" id="ARBA00022840"/>
    </source>
</evidence>
<dbReference type="EMBL" id="JAAGMB010000897">
    <property type="protein sequence ID" value="NEB22126.1"/>
    <property type="molecule type" value="Genomic_DNA"/>
</dbReference>
<dbReference type="NCBIfam" id="TIGR01613">
    <property type="entry name" value="primase_Cterm"/>
    <property type="match status" value="1"/>
</dbReference>
<keyword evidence="2" id="KW-0378">Hydrolase</keyword>
<dbReference type="Proteomes" id="UP000469545">
    <property type="component" value="Unassembled WGS sequence"/>
</dbReference>
<keyword evidence="7" id="KW-1185">Reference proteome</keyword>